<dbReference type="Proteomes" id="UP000095286">
    <property type="component" value="Unplaced"/>
</dbReference>
<dbReference type="WBParaSite" id="RSKR_0000952850.1">
    <property type="protein sequence ID" value="RSKR_0000952850.1"/>
    <property type="gene ID" value="RSKR_0000952850"/>
</dbReference>
<reference evidence="2" key="1">
    <citation type="submission" date="2016-11" db="UniProtKB">
        <authorList>
            <consortium name="WormBaseParasite"/>
        </authorList>
    </citation>
    <scope>IDENTIFICATION</scope>
    <source>
        <strain evidence="2">KR3021</strain>
    </source>
</reference>
<evidence type="ECO:0000313" key="2">
    <source>
        <dbReference type="WBParaSite" id="RSKR_0000952850.1"/>
    </source>
</evidence>
<sequence>MTTVRPFNSQNNSNASNSMDGFSNELRFIIHCVILGCGFVGVLVCLVTTLFKNSFGHYGIRFYVFNLMLTDVIHIANILLSFPEFNLSKGIPYNILSVYQEYAKKIEQWTMAVYAFTTIFLLLDALIRPRKSSCGIATLLWLLVIILGDGVPIAIFVVIQELYTYSNIKPPPYSTYHIASFALLHITLIIYILCSCCQTCNCCCKAPSNRPAKTKWLVFLFVIITLLVQYPWMYISFMELLLNTFKLEELVELMRVFRTYINVITYINSWSYYAKPLVDSLFAMILLPSYSCCDYQKDDNFQG</sequence>
<evidence type="ECO:0000313" key="1">
    <source>
        <dbReference type="Proteomes" id="UP000095286"/>
    </source>
</evidence>
<proteinExistence type="predicted"/>
<protein>
    <submittedName>
        <fullName evidence="2">G_PROTEIN_RECEP_F1_2 domain-containing protein</fullName>
    </submittedName>
</protein>
<accession>A0AC35UB75</accession>
<organism evidence="1 2">
    <name type="scientific">Rhabditophanes sp. KR3021</name>
    <dbReference type="NCBI Taxonomy" id="114890"/>
    <lineage>
        <taxon>Eukaryota</taxon>
        <taxon>Metazoa</taxon>
        <taxon>Ecdysozoa</taxon>
        <taxon>Nematoda</taxon>
        <taxon>Chromadorea</taxon>
        <taxon>Rhabditida</taxon>
        <taxon>Tylenchina</taxon>
        <taxon>Panagrolaimomorpha</taxon>
        <taxon>Strongyloidoidea</taxon>
        <taxon>Alloionematidae</taxon>
        <taxon>Rhabditophanes</taxon>
    </lineage>
</organism>
<name>A0AC35UB75_9BILA</name>